<sequence length="96" mass="10738">MLCSCSRVRSLSPSHETLTFASFLLSKHLSFNSRQAILPSLHKSPVSLISLSLRTERSRPLLGYLRFNHSMASQSSPQSVHDFTVTSFAIKMLARC</sequence>
<reference evidence="1" key="1">
    <citation type="submission" date="2019-03" db="EMBL/GenBank/DDBJ databases">
        <authorList>
            <person name="Mank J."/>
            <person name="Almeida P."/>
        </authorList>
    </citation>
    <scope>NUCLEOTIDE SEQUENCE</scope>
    <source>
        <strain evidence="1">78183</strain>
    </source>
</reference>
<accession>A0A6N2KRX3</accession>
<dbReference type="EMBL" id="CAADRP010000668">
    <property type="protein sequence ID" value="VFU30772.1"/>
    <property type="molecule type" value="Genomic_DNA"/>
</dbReference>
<protein>
    <submittedName>
        <fullName evidence="1">Uncharacterized protein</fullName>
    </submittedName>
</protein>
<dbReference type="AlphaFoldDB" id="A0A6N2KRX3"/>
<name>A0A6N2KRX3_SALVM</name>
<organism evidence="1">
    <name type="scientific">Salix viminalis</name>
    <name type="common">Common osier</name>
    <name type="synonym">Basket willow</name>
    <dbReference type="NCBI Taxonomy" id="40686"/>
    <lineage>
        <taxon>Eukaryota</taxon>
        <taxon>Viridiplantae</taxon>
        <taxon>Streptophyta</taxon>
        <taxon>Embryophyta</taxon>
        <taxon>Tracheophyta</taxon>
        <taxon>Spermatophyta</taxon>
        <taxon>Magnoliopsida</taxon>
        <taxon>eudicotyledons</taxon>
        <taxon>Gunneridae</taxon>
        <taxon>Pentapetalae</taxon>
        <taxon>rosids</taxon>
        <taxon>fabids</taxon>
        <taxon>Malpighiales</taxon>
        <taxon>Salicaceae</taxon>
        <taxon>Saliceae</taxon>
        <taxon>Salix</taxon>
    </lineage>
</organism>
<proteinExistence type="predicted"/>
<evidence type="ECO:0000313" key="1">
    <source>
        <dbReference type="EMBL" id="VFU30772.1"/>
    </source>
</evidence>
<gene>
    <name evidence="1" type="ORF">SVIM_LOCUS123507</name>
</gene>